<dbReference type="Pfam" id="PF11784">
    <property type="entry name" value="DUF3320"/>
    <property type="match status" value="1"/>
</dbReference>
<organism evidence="2 3">
    <name type="scientific">Marihabitans asiaticum</name>
    <dbReference type="NCBI Taxonomy" id="415218"/>
    <lineage>
        <taxon>Bacteria</taxon>
        <taxon>Bacillati</taxon>
        <taxon>Actinomycetota</taxon>
        <taxon>Actinomycetes</taxon>
        <taxon>Micrococcales</taxon>
        <taxon>Intrasporangiaceae</taxon>
        <taxon>Marihabitans</taxon>
    </lineage>
</organism>
<comment type="caution">
    <text evidence="2">The sequence shown here is derived from an EMBL/GenBank/DDBJ whole genome shotgun (WGS) entry which is preliminary data.</text>
</comment>
<keyword evidence="3" id="KW-1185">Reference proteome</keyword>
<sequence>MVSAKKTETVAPDPDVLVREPSVIGDKRLEFEPWTVVQVGGVDVLDDLPKKGAKEKVRDVAVEIATYEGPIHLDRLTDKTTQSFGLQRVRSNRAKRVAYQIQQAGLLADDDRFVWPREIDPATWVEFRPNDSSADRPFIHISPAEIRNAARLIRSKNPHTPDVELQPALLRTFGRQRRTKRLSAHLAKAMETL</sequence>
<reference evidence="2 3" key="1">
    <citation type="submission" date="2019-06" db="EMBL/GenBank/DDBJ databases">
        <title>Sequencing the genomes of 1000 actinobacteria strains.</title>
        <authorList>
            <person name="Klenk H.-P."/>
        </authorList>
    </citation>
    <scope>NUCLEOTIDE SEQUENCE [LARGE SCALE GENOMIC DNA]</scope>
    <source>
        <strain evidence="2 3">DSM 18935</strain>
    </source>
</reference>
<evidence type="ECO:0000313" key="2">
    <source>
        <dbReference type="EMBL" id="TWD13655.1"/>
    </source>
</evidence>
<evidence type="ECO:0000259" key="1">
    <source>
        <dbReference type="Pfam" id="PF11784"/>
    </source>
</evidence>
<feature type="domain" description="DUF3320" evidence="1">
    <location>
        <begin position="46"/>
        <end position="89"/>
    </location>
</feature>
<dbReference type="Proteomes" id="UP000315628">
    <property type="component" value="Unassembled WGS sequence"/>
</dbReference>
<protein>
    <submittedName>
        <fullName evidence="2">Uncharacterized protein DUF3320</fullName>
    </submittedName>
</protein>
<proteinExistence type="predicted"/>
<dbReference type="InterPro" id="IPR021754">
    <property type="entry name" value="DUF3320"/>
</dbReference>
<gene>
    <name evidence="2" type="ORF">FB557_2283</name>
</gene>
<name>A0A560W816_9MICO</name>
<dbReference type="AlphaFoldDB" id="A0A560W816"/>
<dbReference type="EMBL" id="VIUW01000004">
    <property type="protein sequence ID" value="TWD13655.1"/>
    <property type="molecule type" value="Genomic_DNA"/>
</dbReference>
<accession>A0A560W816</accession>
<evidence type="ECO:0000313" key="3">
    <source>
        <dbReference type="Proteomes" id="UP000315628"/>
    </source>
</evidence>